<dbReference type="InterPro" id="IPR002816">
    <property type="entry name" value="TraB/PrgY/GumN_fam"/>
</dbReference>
<evidence type="ECO:0000313" key="2">
    <source>
        <dbReference type="EMBL" id="MCC6073104.1"/>
    </source>
</evidence>
<feature type="chain" id="PRO_5046151598" evidence="1">
    <location>
        <begin position="21"/>
        <end position="333"/>
    </location>
</feature>
<dbReference type="CDD" id="cd14788">
    <property type="entry name" value="GumN"/>
    <property type="match status" value="1"/>
</dbReference>
<name>A0ABS8IWW2_9BURK</name>
<gene>
    <name evidence="2" type="ORF">LMJ30_19405</name>
</gene>
<sequence length="333" mass="36929">MLKHIVSVVCLCAFAAPAWSQTEAETTSAESLEVAPEKILVVGQRPGPGLWKVSKGDHVLWVFGTYSPLPMKMEWRSHEVEAILAKSQEFIWPPSPKMPIFQIARALPFAIGADKNPGDATLKDVLPPDLYARWLPLREKYIRDVDRVERRRPLFAAGDLYGGALYKNGLSNSRDVTDAIIKIAKKNNLKITEPKVDLSIDSPVRAVRDFKKTSLEDVQCFARTIERLETDIDAMRVRANAWAKGDLETIRKLVFADGGEACHAAVMNSAIMKGQPDVQSLDARLQLAWVDAAEQALTANLSTFAVMPLKRLLDPKGVLADLQARGYQVESPE</sequence>
<dbReference type="EMBL" id="JAJHPV010000021">
    <property type="protein sequence ID" value="MCC6073104.1"/>
    <property type="molecule type" value="Genomic_DNA"/>
</dbReference>
<keyword evidence="3" id="KW-1185">Reference proteome</keyword>
<protein>
    <submittedName>
        <fullName evidence="2">TraB/GumN family protein</fullName>
    </submittedName>
</protein>
<dbReference type="Pfam" id="PF01963">
    <property type="entry name" value="TraB_PrgY_gumN"/>
    <property type="match status" value="1"/>
</dbReference>
<dbReference type="Proteomes" id="UP001198701">
    <property type="component" value="Unassembled WGS sequence"/>
</dbReference>
<organism evidence="2 3">
    <name type="scientific">Massilia agrisoli</name>
    <dbReference type="NCBI Taxonomy" id="2892444"/>
    <lineage>
        <taxon>Bacteria</taxon>
        <taxon>Pseudomonadati</taxon>
        <taxon>Pseudomonadota</taxon>
        <taxon>Betaproteobacteria</taxon>
        <taxon>Burkholderiales</taxon>
        <taxon>Oxalobacteraceae</taxon>
        <taxon>Telluria group</taxon>
        <taxon>Massilia</taxon>
    </lineage>
</organism>
<comment type="caution">
    <text evidence="2">The sequence shown here is derived from an EMBL/GenBank/DDBJ whole genome shotgun (WGS) entry which is preliminary data.</text>
</comment>
<accession>A0ABS8IWW2</accession>
<keyword evidence="1" id="KW-0732">Signal</keyword>
<evidence type="ECO:0000256" key="1">
    <source>
        <dbReference type="SAM" id="SignalP"/>
    </source>
</evidence>
<reference evidence="2 3" key="1">
    <citation type="submission" date="2021-11" db="EMBL/GenBank/DDBJ databases">
        <authorList>
            <person name="Huq M.A."/>
        </authorList>
    </citation>
    <scope>NUCLEOTIDE SEQUENCE [LARGE SCALE GENOMIC DNA]</scope>
    <source>
        <strain evidence="2 3">MAHUQ-52</strain>
    </source>
</reference>
<evidence type="ECO:0000313" key="3">
    <source>
        <dbReference type="Proteomes" id="UP001198701"/>
    </source>
</evidence>
<feature type="signal peptide" evidence="1">
    <location>
        <begin position="1"/>
        <end position="20"/>
    </location>
</feature>
<proteinExistence type="predicted"/>
<dbReference type="RefSeq" id="WP_229434221.1">
    <property type="nucleotide sequence ID" value="NZ_JAJHPV010000021.1"/>
</dbReference>